<feature type="transmembrane region" description="Helical" evidence="11">
    <location>
        <begin position="30"/>
        <end position="49"/>
    </location>
</feature>
<dbReference type="GO" id="GO:0046685">
    <property type="term" value="P:response to arsenic-containing substance"/>
    <property type="evidence" value="ECO:0007669"/>
    <property type="project" value="UniProtKB-KW"/>
</dbReference>
<keyword evidence="4" id="KW-0813">Transport</keyword>
<evidence type="ECO:0000256" key="5">
    <source>
        <dbReference type="ARBA" id="ARBA00022475"/>
    </source>
</evidence>
<evidence type="ECO:0000259" key="12">
    <source>
        <dbReference type="Pfam" id="PF03600"/>
    </source>
</evidence>
<keyword evidence="9 11" id="KW-0472">Membrane</keyword>
<evidence type="ECO:0000256" key="6">
    <source>
        <dbReference type="ARBA" id="ARBA00022692"/>
    </source>
</evidence>
<accession>A0A2K8N9X9</accession>
<evidence type="ECO:0000256" key="8">
    <source>
        <dbReference type="ARBA" id="ARBA00022989"/>
    </source>
</evidence>
<sequence length="464" mass="51332">MLDMTAVFTLLIFLLTVLFVMWRPHGINEAIPTTVGAVFISLLGVVPFTDITRILGIVNGASITILSTIVMSIVLQSIGFFRWVAFNLVERARGSGVLLYWYVNLLCFLMTMFFNNDGSILITTPIIIQITTLLHLKREQKMPYLLSGALVATAASAPIGVSNLANLIALKIVGLDLNTYAAMMFVPSMIGIAVIALLLYLYFRKEIPNKISIAPDPTPPPPPPRKPKHHHPVQPPDPPHQLELQAGEPVDWWMFRICITIVIFVRAGFFLFSGLGIPIEWIAIVGALLLIAVRWYRKKIGALDIIKKTPWHILVFAFTMYVIVYGLRNSGLVMIIVEHLLSPVASNHLSASLVMGGFLTLLSNVCNNLPSVMIGTLALTQMGLDTHTLQIAYLANIIGSDVGALITPMGTLATLIWMFILKKNGIAVSWGEYLKITSFVIPIGLIISLLSLYGWTEWLFFRVK</sequence>
<feature type="transmembrane region" description="Helical" evidence="11">
    <location>
        <begin position="278"/>
        <end position="297"/>
    </location>
</feature>
<gene>
    <name evidence="13" type="ORF">CVV65_15445</name>
</gene>
<feature type="transmembrane region" description="Helical" evidence="11">
    <location>
        <begin position="439"/>
        <end position="461"/>
    </location>
</feature>
<dbReference type="EMBL" id="CP024955">
    <property type="protein sequence ID" value="ATY86149.1"/>
    <property type="molecule type" value="Genomic_DNA"/>
</dbReference>
<feature type="transmembrane region" description="Helical" evidence="11">
    <location>
        <begin position="143"/>
        <end position="161"/>
    </location>
</feature>
<feature type="transmembrane region" description="Helical" evidence="11">
    <location>
        <begin position="253"/>
        <end position="272"/>
    </location>
</feature>
<keyword evidence="5" id="KW-1003">Cell membrane</keyword>
<keyword evidence="7" id="KW-0059">Arsenical resistance</keyword>
<feature type="transmembrane region" description="Helical" evidence="11">
    <location>
        <begin position="120"/>
        <end position="136"/>
    </location>
</feature>
<feature type="region of interest" description="Disordered" evidence="10">
    <location>
        <begin position="213"/>
        <end position="240"/>
    </location>
</feature>
<organism evidence="13 14">
    <name type="scientific">Kyrpidia spormannii</name>
    <dbReference type="NCBI Taxonomy" id="2055160"/>
    <lineage>
        <taxon>Bacteria</taxon>
        <taxon>Bacillati</taxon>
        <taxon>Bacillota</taxon>
        <taxon>Bacilli</taxon>
        <taxon>Bacillales</taxon>
        <taxon>Alicyclobacillaceae</taxon>
        <taxon>Kyrpidia</taxon>
    </lineage>
</organism>
<dbReference type="PANTHER" id="PTHR43302">
    <property type="entry name" value="TRANSPORTER ARSB-RELATED"/>
    <property type="match status" value="1"/>
</dbReference>
<dbReference type="RefSeq" id="WP_100668898.1">
    <property type="nucleotide sequence ID" value="NZ_CP024955.1"/>
</dbReference>
<evidence type="ECO:0000256" key="10">
    <source>
        <dbReference type="SAM" id="MobiDB-lite"/>
    </source>
</evidence>
<feature type="transmembrane region" description="Helical" evidence="11">
    <location>
        <begin position="97"/>
        <end position="114"/>
    </location>
</feature>
<feature type="transmembrane region" description="Helical" evidence="11">
    <location>
        <begin position="348"/>
        <end position="370"/>
    </location>
</feature>
<dbReference type="PANTHER" id="PTHR43302:SF6">
    <property type="entry name" value="ARSENICAL PUMP MEMBRANE PROTEIN-RELATED"/>
    <property type="match status" value="1"/>
</dbReference>
<feature type="transmembrane region" description="Helical" evidence="11">
    <location>
        <begin position="181"/>
        <end position="203"/>
    </location>
</feature>
<name>A0A2K8N9X9_9BACL</name>
<evidence type="ECO:0000256" key="3">
    <source>
        <dbReference type="ARBA" id="ARBA00009843"/>
    </source>
</evidence>
<comment type="subcellular location">
    <subcellularLocation>
        <location evidence="1">Cell membrane</location>
        <topology evidence="1">Multi-pass membrane protein</topology>
    </subcellularLocation>
</comment>
<dbReference type="OrthoDB" id="9774335at2"/>
<feature type="domain" description="Citrate transporter-like" evidence="12">
    <location>
        <begin position="18"/>
        <end position="399"/>
    </location>
</feature>
<evidence type="ECO:0000313" key="13">
    <source>
        <dbReference type="EMBL" id="ATY86149.1"/>
    </source>
</evidence>
<proteinExistence type="inferred from homology"/>
<dbReference type="Proteomes" id="UP000231932">
    <property type="component" value="Chromosome"/>
</dbReference>
<dbReference type="GO" id="GO:0015105">
    <property type="term" value="F:arsenite transmembrane transporter activity"/>
    <property type="evidence" value="ECO:0007669"/>
    <property type="project" value="InterPro"/>
</dbReference>
<evidence type="ECO:0000256" key="7">
    <source>
        <dbReference type="ARBA" id="ARBA00022849"/>
    </source>
</evidence>
<dbReference type="CDD" id="cd01118">
    <property type="entry name" value="ArsB_permease"/>
    <property type="match status" value="1"/>
</dbReference>
<comment type="similarity">
    <text evidence="3">Belongs to the CitM (TC 2.A.11) transporter family.</text>
</comment>
<keyword evidence="6 11" id="KW-0812">Transmembrane</keyword>
<dbReference type="KEGG" id="kyr:CVV65_15445"/>
<keyword evidence="8 11" id="KW-1133">Transmembrane helix</keyword>
<comment type="similarity">
    <text evidence="2">Belongs to the ArsB family.</text>
</comment>
<evidence type="ECO:0000256" key="4">
    <source>
        <dbReference type="ARBA" id="ARBA00022448"/>
    </source>
</evidence>
<evidence type="ECO:0000256" key="9">
    <source>
        <dbReference type="ARBA" id="ARBA00023136"/>
    </source>
</evidence>
<feature type="transmembrane region" description="Helical" evidence="11">
    <location>
        <begin position="61"/>
        <end position="85"/>
    </location>
</feature>
<dbReference type="PRINTS" id="PR00758">
    <property type="entry name" value="ARSENICPUMP"/>
</dbReference>
<dbReference type="InterPro" id="IPR004680">
    <property type="entry name" value="Cit_transptr-like_dom"/>
</dbReference>
<feature type="transmembrane region" description="Helical" evidence="11">
    <location>
        <begin position="309"/>
        <end position="328"/>
    </location>
</feature>
<feature type="transmembrane region" description="Helical" evidence="11">
    <location>
        <begin position="6"/>
        <end position="23"/>
    </location>
</feature>
<evidence type="ECO:0000256" key="2">
    <source>
        <dbReference type="ARBA" id="ARBA00006433"/>
    </source>
</evidence>
<evidence type="ECO:0000313" key="14">
    <source>
        <dbReference type="Proteomes" id="UP000231932"/>
    </source>
</evidence>
<protein>
    <submittedName>
        <fullName evidence="13">Arsenic transporter</fullName>
    </submittedName>
</protein>
<dbReference type="InterPro" id="IPR000802">
    <property type="entry name" value="Arsenical_pump_ArsB"/>
</dbReference>
<dbReference type="GO" id="GO:0005886">
    <property type="term" value="C:plasma membrane"/>
    <property type="evidence" value="ECO:0007669"/>
    <property type="project" value="UniProtKB-SubCell"/>
</dbReference>
<feature type="transmembrane region" description="Helical" evidence="11">
    <location>
        <begin position="391"/>
        <end position="419"/>
    </location>
</feature>
<evidence type="ECO:0000256" key="1">
    <source>
        <dbReference type="ARBA" id="ARBA00004651"/>
    </source>
</evidence>
<keyword evidence="14" id="KW-1185">Reference proteome</keyword>
<dbReference type="AlphaFoldDB" id="A0A2K8N9X9"/>
<evidence type="ECO:0000256" key="11">
    <source>
        <dbReference type="SAM" id="Phobius"/>
    </source>
</evidence>
<dbReference type="Pfam" id="PF03600">
    <property type="entry name" value="CitMHS"/>
    <property type="match status" value="1"/>
</dbReference>
<reference evidence="14" key="1">
    <citation type="submission" date="2017-11" db="EMBL/GenBank/DDBJ databases">
        <title>Complete Genome Sequence of Kyrpidia sp. Strain EA-1, a thermophilic, hydrogen-oxidizing Bacterium, isolated from the Azores.</title>
        <authorList>
            <person name="Reiner J.E."/>
            <person name="Lapp C.J."/>
            <person name="Bunk B."/>
            <person name="Gescher J."/>
        </authorList>
    </citation>
    <scope>NUCLEOTIDE SEQUENCE [LARGE SCALE GENOMIC DNA]</scope>
    <source>
        <strain evidence="14">EA-1</strain>
    </source>
</reference>